<dbReference type="Proteomes" id="UP000814385">
    <property type="component" value="Unassembled WGS sequence"/>
</dbReference>
<reference evidence="7 8" key="1">
    <citation type="submission" date="2020-05" db="EMBL/GenBank/DDBJ databases">
        <title>Comparative genomic analysis of denitrifying bacteria from Halomonas genus.</title>
        <authorList>
            <person name="Wang L."/>
            <person name="Shao Z."/>
        </authorList>
    </citation>
    <scope>NUCLEOTIDE SEQUENCE [LARGE SCALE GENOMIC DNA]</scope>
    <source>
        <strain evidence="7 8">A4</strain>
    </source>
</reference>
<protein>
    <recommendedName>
        <fullName evidence="6">SURF1-like protein</fullName>
    </recommendedName>
</protein>
<proteinExistence type="inferred from homology"/>
<feature type="transmembrane region" description="Helical" evidence="6">
    <location>
        <begin position="216"/>
        <end position="237"/>
    </location>
</feature>
<comment type="subcellular location">
    <subcellularLocation>
        <location evidence="6">Cell membrane</location>
        <topology evidence="6">Multi-pass membrane protein</topology>
    </subcellularLocation>
    <subcellularLocation>
        <location evidence="1">Membrane</location>
    </subcellularLocation>
</comment>
<sequence length="259" mass="28350">MADSVENRLSGGRGVQARRSLGRRLGLWCTLWTLLVALGLILGLWQWERAGAKRDYLARLEAAPELEAPAAAPPEGARLTLHGEYLADQTLFLDNRTLDGRLGVAALTPLRTGDGRLWLVQRGFLATGPTRDTPSVATPEEGVTVQGRWQAAGSSGPLYGPNQEGRRLQRIDLEAWHELGDFAHPGWLHLEVGGGALAPWWQPSVMPPSRHLGYAVQWWGLALAALAVMLIGGRRLALDRDENRRLVPSKECPTCHSKS</sequence>
<evidence type="ECO:0000313" key="7">
    <source>
        <dbReference type="EMBL" id="MCG6657035.1"/>
    </source>
</evidence>
<comment type="caution">
    <text evidence="7">The sequence shown here is derived from an EMBL/GenBank/DDBJ whole genome shotgun (WGS) entry which is preliminary data.</text>
</comment>
<feature type="transmembrane region" description="Helical" evidence="6">
    <location>
        <begin position="25"/>
        <end position="47"/>
    </location>
</feature>
<keyword evidence="5 6" id="KW-0472">Membrane</keyword>
<evidence type="ECO:0000256" key="3">
    <source>
        <dbReference type="ARBA" id="ARBA00022692"/>
    </source>
</evidence>
<dbReference type="CDD" id="cd06662">
    <property type="entry name" value="SURF1"/>
    <property type="match status" value="1"/>
</dbReference>
<gene>
    <name evidence="7" type="ORF">HOP52_04495</name>
</gene>
<dbReference type="EMBL" id="JABFUC010000003">
    <property type="protein sequence ID" value="MCG6657035.1"/>
    <property type="molecule type" value="Genomic_DNA"/>
</dbReference>
<evidence type="ECO:0000256" key="5">
    <source>
        <dbReference type="ARBA" id="ARBA00023136"/>
    </source>
</evidence>
<evidence type="ECO:0000256" key="6">
    <source>
        <dbReference type="RuleBase" id="RU363076"/>
    </source>
</evidence>
<dbReference type="RefSeq" id="WP_238976071.1">
    <property type="nucleotide sequence ID" value="NZ_JABFUC010000003.1"/>
</dbReference>
<dbReference type="PROSITE" id="PS50895">
    <property type="entry name" value="SURF1"/>
    <property type="match status" value="1"/>
</dbReference>
<organism evidence="7 8">
    <name type="scientific">Billgrantia campisalis</name>
    <dbReference type="NCBI Taxonomy" id="74661"/>
    <lineage>
        <taxon>Bacteria</taxon>
        <taxon>Pseudomonadati</taxon>
        <taxon>Pseudomonadota</taxon>
        <taxon>Gammaproteobacteria</taxon>
        <taxon>Oceanospirillales</taxon>
        <taxon>Halomonadaceae</taxon>
        <taxon>Billgrantia</taxon>
    </lineage>
</organism>
<dbReference type="InterPro" id="IPR045214">
    <property type="entry name" value="Surf1/Surf4"/>
</dbReference>
<dbReference type="InterPro" id="IPR002994">
    <property type="entry name" value="Surf1/Shy1"/>
</dbReference>
<evidence type="ECO:0000256" key="1">
    <source>
        <dbReference type="ARBA" id="ARBA00004370"/>
    </source>
</evidence>
<evidence type="ECO:0000256" key="4">
    <source>
        <dbReference type="ARBA" id="ARBA00022989"/>
    </source>
</evidence>
<dbReference type="PANTHER" id="PTHR23427:SF2">
    <property type="entry name" value="SURFEIT LOCUS PROTEIN 1"/>
    <property type="match status" value="1"/>
</dbReference>
<keyword evidence="3 6" id="KW-0812">Transmembrane</keyword>
<comment type="similarity">
    <text evidence="2 6">Belongs to the SURF1 family.</text>
</comment>
<dbReference type="PANTHER" id="PTHR23427">
    <property type="entry name" value="SURFEIT LOCUS PROTEIN"/>
    <property type="match status" value="1"/>
</dbReference>
<name>A0ABS9P5I1_9GAMM</name>
<evidence type="ECO:0000313" key="8">
    <source>
        <dbReference type="Proteomes" id="UP000814385"/>
    </source>
</evidence>
<accession>A0ABS9P5I1</accession>
<dbReference type="Pfam" id="PF02104">
    <property type="entry name" value="SURF1"/>
    <property type="match status" value="1"/>
</dbReference>
<evidence type="ECO:0000256" key="2">
    <source>
        <dbReference type="ARBA" id="ARBA00007165"/>
    </source>
</evidence>
<keyword evidence="6" id="KW-1003">Cell membrane</keyword>
<keyword evidence="4 6" id="KW-1133">Transmembrane helix</keyword>
<keyword evidence="8" id="KW-1185">Reference proteome</keyword>